<evidence type="ECO:0000259" key="1">
    <source>
        <dbReference type="Pfam" id="PF09339"/>
    </source>
</evidence>
<dbReference type="PROSITE" id="PS00197">
    <property type="entry name" value="2FE2S_FER_1"/>
    <property type="match status" value="1"/>
</dbReference>
<reference evidence="2 3" key="1">
    <citation type="submission" date="2016-10" db="EMBL/GenBank/DDBJ databases">
        <authorList>
            <person name="de Groot N.N."/>
        </authorList>
    </citation>
    <scope>NUCLEOTIDE SEQUENCE [LARGE SCALE GENOMIC DNA]</scope>
    <source>
        <strain evidence="2 3">DSM 45434</strain>
    </source>
</reference>
<dbReference type="EMBL" id="LT629765">
    <property type="protein sequence ID" value="SDS53864.1"/>
    <property type="molecule type" value="Genomic_DNA"/>
</dbReference>
<dbReference type="AlphaFoldDB" id="A0A1H1T123"/>
<dbReference type="InterPro" id="IPR006058">
    <property type="entry name" value="2Fe2S_fd_BS"/>
</dbReference>
<dbReference type="InterPro" id="IPR005471">
    <property type="entry name" value="Tscrpt_reg_IclR_N"/>
</dbReference>
<dbReference type="Pfam" id="PF09339">
    <property type="entry name" value="HTH_IclR"/>
    <property type="match status" value="1"/>
</dbReference>
<feature type="domain" description="HTH iclR-type" evidence="1">
    <location>
        <begin position="16"/>
        <end position="48"/>
    </location>
</feature>
<dbReference type="GO" id="GO:0051537">
    <property type="term" value="F:2 iron, 2 sulfur cluster binding"/>
    <property type="evidence" value="ECO:0007669"/>
    <property type="project" value="InterPro"/>
</dbReference>
<proteinExistence type="predicted"/>
<dbReference type="Gene3D" id="1.10.10.10">
    <property type="entry name" value="Winged helix-like DNA-binding domain superfamily/Winged helix DNA-binding domain"/>
    <property type="match status" value="1"/>
</dbReference>
<name>A0A1H1T123_9CORY</name>
<gene>
    <name evidence="2" type="ORF">SAMN04488539_1873</name>
</gene>
<dbReference type="GO" id="GO:0006355">
    <property type="term" value="P:regulation of DNA-templated transcription"/>
    <property type="evidence" value="ECO:0007669"/>
    <property type="project" value="InterPro"/>
</dbReference>
<dbReference type="RefSeq" id="WP_019193886.1">
    <property type="nucleotide sequence ID" value="NZ_LT629765.1"/>
</dbReference>
<evidence type="ECO:0000313" key="3">
    <source>
        <dbReference type="Proteomes" id="UP000182237"/>
    </source>
</evidence>
<keyword evidence="3" id="KW-1185">Reference proteome</keyword>
<accession>A0A1H1T123</accession>
<dbReference type="STRING" id="1203190.GCA_000312345_01047"/>
<sequence>MGPVSAVMAEIRAGATGRADIAQRTGLTRSTVDAVIERLEAMGQLRREGLNSSCAAGGCGSCSSNEACSIQQGPVALVLGRGPGLS</sequence>
<dbReference type="Proteomes" id="UP000182237">
    <property type="component" value="Chromosome I"/>
</dbReference>
<organism evidence="2 3">
    <name type="scientific">Corynebacterium timonense</name>
    <dbReference type="NCBI Taxonomy" id="441500"/>
    <lineage>
        <taxon>Bacteria</taxon>
        <taxon>Bacillati</taxon>
        <taxon>Actinomycetota</taxon>
        <taxon>Actinomycetes</taxon>
        <taxon>Mycobacteriales</taxon>
        <taxon>Corynebacteriaceae</taxon>
        <taxon>Corynebacterium</taxon>
    </lineage>
</organism>
<dbReference type="GO" id="GO:0003677">
    <property type="term" value="F:DNA binding"/>
    <property type="evidence" value="ECO:0007669"/>
    <property type="project" value="InterPro"/>
</dbReference>
<dbReference type="eggNOG" id="ENOG5031WN4">
    <property type="taxonomic scope" value="Bacteria"/>
</dbReference>
<dbReference type="InterPro" id="IPR036388">
    <property type="entry name" value="WH-like_DNA-bd_sf"/>
</dbReference>
<protein>
    <submittedName>
        <fullName evidence="2">FeoC like transcriptional regulator</fullName>
    </submittedName>
</protein>
<evidence type="ECO:0000313" key="2">
    <source>
        <dbReference type="EMBL" id="SDS53864.1"/>
    </source>
</evidence>
<dbReference type="OrthoDB" id="4416885at2"/>
<dbReference type="SUPFAM" id="SSF46785">
    <property type="entry name" value="Winged helix' DNA-binding domain"/>
    <property type="match status" value="1"/>
</dbReference>
<dbReference type="InterPro" id="IPR036390">
    <property type="entry name" value="WH_DNA-bd_sf"/>
</dbReference>